<feature type="transmembrane region" description="Helical" evidence="1">
    <location>
        <begin position="6"/>
        <end position="26"/>
    </location>
</feature>
<keyword evidence="3" id="KW-1185">Reference proteome</keyword>
<dbReference type="Proteomes" id="UP001197974">
    <property type="component" value="Chromosome"/>
</dbReference>
<name>A0ABY9JPE2_9BACI</name>
<dbReference type="RefSeq" id="WP_226540267.1">
    <property type="nucleotide sequence ID" value="NZ_CP129013.1"/>
</dbReference>
<organism evidence="2 3">
    <name type="scientific">Bacillus carboniphilus</name>
    <dbReference type="NCBI Taxonomy" id="86663"/>
    <lineage>
        <taxon>Bacteria</taxon>
        <taxon>Bacillati</taxon>
        <taxon>Bacillota</taxon>
        <taxon>Bacilli</taxon>
        <taxon>Bacillales</taxon>
        <taxon>Bacillaceae</taxon>
        <taxon>Bacillus</taxon>
    </lineage>
</organism>
<evidence type="ECO:0000313" key="3">
    <source>
        <dbReference type="Proteomes" id="UP001197974"/>
    </source>
</evidence>
<keyword evidence="1" id="KW-1133">Transmembrane helix</keyword>
<evidence type="ECO:0000256" key="1">
    <source>
        <dbReference type="SAM" id="Phobius"/>
    </source>
</evidence>
<proteinExistence type="predicted"/>
<sequence length="55" mass="6918">MKYFEMIIVILFSFFSLGFVFTYVYCFRIFGRKSNQDYTLFFRKESMKEQIHYEQ</sequence>
<reference evidence="2 3" key="1">
    <citation type="submission" date="2023-06" db="EMBL/GenBank/DDBJ databases">
        <title>Five Gram-positive bacteria isolated from mangrove sediments in Shenzhen, Guangdong, China.</title>
        <authorList>
            <person name="Yu S."/>
            <person name="Zheng W."/>
            <person name="Huang Y."/>
        </authorList>
    </citation>
    <scope>NUCLEOTIDE SEQUENCE [LARGE SCALE GENOMIC DNA]</scope>
    <source>
        <strain evidence="2 3">SaN35-3</strain>
    </source>
</reference>
<accession>A0ABY9JPE2</accession>
<keyword evidence="1" id="KW-0472">Membrane</keyword>
<keyword evidence="1" id="KW-0812">Transmembrane</keyword>
<dbReference type="EMBL" id="CP129013">
    <property type="protein sequence ID" value="WLR41269.1"/>
    <property type="molecule type" value="Genomic_DNA"/>
</dbReference>
<protein>
    <submittedName>
        <fullName evidence="2">Uncharacterized protein</fullName>
    </submittedName>
</protein>
<evidence type="ECO:0000313" key="2">
    <source>
        <dbReference type="EMBL" id="WLR41269.1"/>
    </source>
</evidence>
<gene>
    <name evidence="2" type="ORF">LC087_10000</name>
</gene>